<comment type="caution">
    <text evidence="2">The sequence shown here is derived from an EMBL/GenBank/DDBJ whole genome shotgun (WGS) entry which is preliminary data.</text>
</comment>
<reference evidence="2" key="1">
    <citation type="journal article" date="2023" name="G3 (Bethesda)">
        <title>A reference genome for the long-term kleptoplast-retaining sea slug Elysia crispata morphotype clarki.</title>
        <authorList>
            <person name="Eastman K.E."/>
            <person name="Pendleton A.L."/>
            <person name="Shaikh M.A."/>
            <person name="Suttiyut T."/>
            <person name="Ogas R."/>
            <person name="Tomko P."/>
            <person name="Gavelis G."/>
            <person name="Widhalm J.R."/>
            <person name="Wisecaver J.H."/>
        </authorList>
    </citation>
    <scope>NUCLEOTIDE SEQUENCE</scope>
    <source>
        <strain evidence="2">ECLA1</strain>
    </source>
</reference>
<evidence type="ECO:0000313" key="3">
    <source>
        <dbReference type="Proteomes" id="UP001283361"/>
    </source>
</evidence>
<organism evidence="2 3">
    <name type="scientific">Elysia crispata</name>
    <name type="common">lettuce slug</name>
    <dbReference type="NCBI Taxonomy" id="231223"/>
    <lineage>
        <taxon>Eukaryota</taxon>
        <taxon>Metazoa</taxon>
        <taxon>Spiralia</taxon>
        <taxon>Lophotrochozoa</taxon>
        <taxon>Mollusca</taxon>
        <taxon>Gastropoda</taxon>
        <taxon>Heterobranchia</taxon>
        <taxon>Euthyneura</taxon>
        <taxon>Panpulmonata</taxon>
        <taxon>Sacoglossa</taxon>
        <taxon>Placobranchoidea</taxon>
        <taxon>Plakobranchidae</taxon>
        <taxon>Elysia</taxon>
    </lineage>
</organism>
<dbReference type="Proteomes" id="UP001283361">
    <property type="component" value="Unassembled WGS sequence"/>
</dbReference>
<evidence type="ECO:0000256" key="1">
    <source>
        <dbReference type="SAM" id="MobiDB-lite"/>
    </source>
</evidence>
<name>A0AAE1E643_9GAST</name>
<keyword evidence="3" id="KW-1185">Reference proteome</keyword>
<proteinExistence type="predicted"/>
<accession>A0AAE1E643</accession>
<feature type="region of interest" description="Disordered" evidence="1">
    <location>
        <begin position="1"/>
        <end position="32"/>
    </location>
</feature>
<protein>
    <submittedName>
        <fullName evidence="2">Uncharacterized protein</fullName>
    </submittedName>
</protein>
<dbReference type="AlphaFoldDB" id="A0AAE1E643"/>
<feature type="compositionally biased region" description="Polar residues" evidence="1">
    <location>
        <begin position="18"/>
        <end position="31"/>
    </location>
</feature>
<gene>
    <name evidence="2" type="ORF">RRG08_001087</name>
</gene>
<sequence length="115" mass="12280">MGNTTKIKTTEAEKIRPNKTTSINKVPTTVPLTGPRPHLAALVNKLRTASRPGCAMFAPGLSGLSWEELDSTCEIVYPPSSPVIKPPLTVYCTQPPPLAVTARNGNTSHNVTMTV</sequence>
<evidence type="ECO:0000313" key="2">
    <source>
        <dbReference type="EMBL" id="KAK3794940.1"/>
    </source>
</evidence>
<dbReference type="EMBL" id="JAWDGP010001087">
    <property type="protein sequence ID" value="KAK3794940.1"/>
    <property type="molecule type" value="Genomic_DNA"/>
</dbReference>